<feature type="region of interest" description="Disordered" evidence="1">
    <location>
        <begin position="1"/>
        <end position="39"/>
    </location>
</feature>
<evidence type="ECO:0000313" key="3">
    <source>
        <dbReference type="Proteomes" id="UP001202328"/>
    </source>
</evidence>
<protein>
    <submittedName>
        <fullName evidence="2">Uncharacterized protein</fullName>
    </submittedName>
</protein>
<gene>
    <name evidence="2" type="ORF">MKW98_015560</name>
</gene>
<feature type="compositionally biased region" description="Polar residues" evidence="1">
    <location>
        <begin position="28"/>
        <end position="39"/>
    </location>
</feature>
<accession>A0AAD4S4G8</accession>
<keyword evidence="3" id="KW-1185">Reference proteome</keyword>
<evidence type="ECO:0000256" key="1">
    <source>
        <dbReference type="SAM" id="MobiDB-lite"/>
    </source>
</evidence>
<reference evidence="2" key="1">
    <citation type="submission" date="2022-04" db="EMBL/GenBank/DDBJ databases">
        <title>A functionally conserved STORR gene fusion in Papaver species that diverged 16.8 million years ago.</title>
        <authorList>
            <person name="Catania T."/>
        </authorList>
    </citation>
    <scope>NUCLEOTIDE SEQUENCE</scope>
    <source>
        <strain evidence="2">S-188037</strain>
    </source>
</reference>
<evidence type="ECO:0000313" key="2">
    <source>
        <dbReference type="EMBL" id="KAI3863102.1"/>
    </source>
</evidence>
<dbReference type="AlphaFoldDB" id="A0AAD4S4G8"/>
<comment type="caution">
    <text evidence="2">The sequence shown here is derived from an EMBL/GenBank/DDBJ whole genome shotgun (WGS) entry which is preliminary data.</text>
</comment>
<name>A0AAD4S4G8_9MAGN</name>
<organism evidence="2 3">
    <name type="scientific">Papaver atlanticum</name>
    <dbReference type="NCBI Taxonomy" id="357466"/>
    <lineage>
        <taxon>Eukaryota</taxon>
        <taxon>Viridiplantae</taxon>
        <taxon>Streptophyta</taxon>
        <taxon>Embryophyta</taxon>
        <taxon>Tracheophyta</taxon>
        <taxon>Spermatophyta</taxon>
        <taxon>Magnoliopsida</taxon>
        <taxon>Ranunculales</taxon>
        <taxon>Papaveraceae</taxon>
        <taxon>Papaveroideae</taxon>
        <taxon>Papaver</taxon>
    </lineage>
</organism>
<proteinExistence type="predicted"/>
<dbReference type="EMBL" id="JAJJMB010014053">
    <property type="protein sequence ID" value="KAI3863102.1"/>
    <property type="molecule type" value="Genomic_DNA"/>
</dbReference>
<dbReference type="Proteomes" id="UP001202328">
    <property type="component" value="Unassembled WGS sequence"/>
</dbReference>
<sequence length="86" mass="9389">MKVSNLQQQGSAPPPSLLPSLIHHPLNQPYTSSSAAPPCQSTRSLHIIISKSSFYFELDAKNDEHVMDLADEVSRSISEQELIASA</sequence>
<feature type="compositionally biased region" description="Polar residues" evidence="1">
    <location>
        <begin position="1"/>
        <end position="11"/>
    </location>
</feature>